<dbReference type="GO" id="GO:0090071">
    <property type="term" value="P:negative regulation of ribosome biogenesis"/>
    <property type="evidence" value="ECO:0007669"/>
    <property type="project" value="UniProtKB-UniRule"/>
</dbReference>
<gene>
    <name evidence="2" type="primary">rsfS</name>
    <name evidence="3" type="ORF">CDEE_0438</name>
</gene>
<keyword evidence="4" id="KW-1185">Reference proteome</keyword>
<dbReference type="PANTHER" id="PTHR21043">
    <property type="entry name" value="IOJAP SUPERFAMILY ORTHOLOG"/>
    <property type="match status" value="1"/>
</dbReference>
<dbReference type="Pfam" id="PF02410">
    <property type="entry name" value="RsfS"/>
    <property type="match status" value="1"/>
</dbReference>
<dbReference type="NCBIfam" id="TIGR00090">
    <property type="entry name" value="rsfS_iojap_ybeB"/>
    <property type="match status" value="1"/>
</dbReference>
<dbReference type="KEGG" id="kct:CDEE_0438"/>
<organism evidence="3 4">
    <name type="scientific">Candidatus Kinetoplastidibacterium crithidiae TCC036E</name>
    <dbReference type="NCBI Taxonomy" id="1208918"/>
    <lineage>
        <taxon>Bacteria</taxon>
        <taxon>Pseudomonadati</taxon>
        <taxon>Pseudomonadota</taxon>
        <taxon>Betaproteobacteria</taxon>
        <taxon>Candidatus Kinetoplastidibacterium</taxon>
    </lineage>
</organism>
<sequence>MNDEITKLENCVISLLNDFKAKDIKIINTSKSTALFDKIIIATATSNTHARAIALNTSKLQKTFKYKKIKGHIEGIDNGEWIVIDLNYIIVHIMQTSIRNFYNLEDYWNNITL</sequence>
<reference evidence="3 4" key="1">
    <citation type="journal article" date="2013" name="Genome Biol. Evol.">
        <title>Genome evolution and phylogenomic analysis of candidatus kinetoplastibacterium, the betaproteobacterial endosymbionts of strigomonas and angomonas.</title>
        <authorList>
            <person name="Alves J.M."/>
            <person name="Serrano M.G."/>
            <person name="Maia da Silva F."/>
            <person name="Voegtly L.J."/>
            <person name="Matveyev A.V."/>
            <person name="Teixeira M.M."/>
            <person name="Camargo E.P."/>
            <person name="Buck G.A."/>
        </authorList>
    </citation>
    <scope>NUCLEOTIDE SEQUENCE [LARGE SCALE GENOMIC DNA]</scope>
    <source>
        <strain evidence="3 4">TCC036E</strain>
    </source>
</reference>
<dbReference type="STRING" id="1208918.CDEE_0438"/>
<dbReference type="HOGENOM" id="CLU_092688_6_1_4"/>
<name>M1LTQ8_9PROT</name>
<dbReference type="EMBL" id="CP003804">
    <property type="protein sequence ID" value="AGF47491.1"/>
    <property type="molecule type" value="Genomic_DNA"/>
</dbReference>
<dbReference type="HAMAP" id="MF_01477">
    <property type="entry name" value="Iojap_RsfS"/>
    <property type="match status" value="1"/>
</dbReference>
<comment type="subcellular location">
    <subcellularLocation>
        <location evidence="2">Cytoplasm</location>
    </subcellularLocation>
</comment>
<dbReference type="InterPro" id="IPR043519">
    <property type="entry name" value="NT_sf"/>
</dbReference>
<dbReference type="Gene3D" id="3.30.460.10">
    <property type="entry name" value="Beta Polymerase, domain 2"/>
    <property type="match status" value="1"/>
</dbReference>
<dbReference type="eggNOG" id="COG0799">
    <property type="taxonomic scope" value="Bacteria"/>
</dbReference>
<proteinExistence type="inferred from homology"/>
<dbReference type="RefSeq" id="WP_015238676.1">
    <property type="nucleotide sequence ID" value="NC_020283.1"/>
</dbReference>
<evidence type="ECO:0000256" key="2">
    <source>
        <dbReference type="HAMAP-Rule" id="MF_01477"/>
    </source>
</evidence>
<protein>
    <recommendedName>
        <fullName evidence="2">Ribosomal silencing factor RsfS</fullName>
    </recommendedName>
</protein>
<dbReference type="InterPro" id="IPR004394">
    <property type="entry name" value="Iojap/RsfS/C7orf30"/>
</dbReference>
<dbReference type="AlphaFoldDB" id="M1LTQ8"/>
<dbReference type="GO" id="GO:0042256">
    <property type="term" value="P:cytosolic ribosome assembly"/>
    <property type="evidence" value="ECO:0007669"/>
    <property type="project" value="UniProtKB-UniRule"/>
</dbReference>
<dbReference type="SUPFAM" id="SSF81301">
    <property type="entry name" value="Nucleotidyltransferase"/>
    <property type="match status" value="1"/>
</dbReference>
<keyword evidence="2" id="KW-0963">Cytoplasm</keyword>
<evidence type="ECO:0000313" key="3">
    <source>
        <dbReference type="EMBL" id="AGF47491.1"/>
    </source>
</evidence>
<dbReference type="Proteomes" id="UP000011686">
    <property type="component" value="Chromosome"/>
</dbReference>
<keyword evidence="2" id="KW-0810">Translation regulation</keyword>
<dbReference type="PATRIC" id="fig|1208918.3.peg.187"/>
<comment type="subunit">
    <text evidence="2">Interacts with ribosomal protein uL14 (rplN).</text>
</comment>
<evidence type="ECO:0000313" key="4">
    <source>
        <dbReference type="Proteomes" id="UP000011686"/>
    </source>
</evidence>
<dbReference type="GO" id="GO:0017148">
    <property type="term" value="P:negative regulation of translation"/>
    <property type="evidence" value="ECO:0007669"/>
    <property type="project" value="UniProtKB-UniRule"/>
</dbReference>
<comment type="similarity">
    <text evidence="1 2">Belongs to the Iojap/RsfS family.</text>
</comment>
<dbReference type="GO" id="GO:0043023">
    <property type="term" value="F:ribosomal large subunit binding"/>
    <property type="evidence" value="ECO:0007669"/>
    <property type="project" value="TreeGrafter"/>
</dbReference>
<dbReference type="GO" id="GO:0005737">
    <property type="term" value="C:cytoplasm"/>
    <property type="evidence" value="ECO:0007669"/>
    <property type="project" value="UniProtKB-SubCell"/>
</dbReference>
<accession>M1LTQ8</accession>
<dbReference type="PANTHER" id="PTHR21043:SF0">
    <property type="entry name" value="MITOCHONDRIAL ASSEMBLY OF RIBOSOMAL LARGE SUBUNIT PROTEIN 1"/>
    <property type="match status" value="1"/>
</dbReference>
<comment type="function">
    <text evidence="2">Functions as a ribosomal silencing factor. Interacts with ribosomal protein uL14 (rplN), blocking formation of intersubunit bridge B8. Prevents association of the 30S and 50S ribosomal subunits and the formation of functional ribosomes, thus repressing translation.</text>
</comment>
<evidence type="ECO:0000256" key="1">
    <source>
        <dbReference type="ARBA" id="ARBA00010574"/>
    </source>
</evidence>
<keyword evidence="2" id="KW-0678">Repressor</keyword>